<evidence type="ECO:0000313" key="3">
    <source>
        <dbReference type="EMBL" id="GAF71901.1"/>
    </source>
</evidence>
<dbReference type="GO" id="GO:0006260">
    <property type="term" value="P:DNA replication"/>
    <property type="evidence" value="ECO:0007669"/>
    <property type="project" value="InterPro"/>
</dbReference>
<dbReference type="InterPro" id="IPR029460">
    <property type="entry name" value="DNAPol_HHH"/>
</dbReference>
<evidence type="ECO:0000259" key="1">
    <source>
        <dbReference type="Pfam" id="PF01336"/>
    </source>
</evidence>
<comment type="caution">
    <text evidence="3">The sequence shown here is derived from an EMBL/GenBank/DDBJ whole genome shotgun (WGS) entry which is preliminary data.</text>
</comment>
<sequence>LEYMTALLSVFKHDNDKVAIYIADCRRLGFDVLSPAINASDLDFRIEDRLDQPAAIRFGLGAVKNVGESAVKTVLKARREGDNFERLEDFARRVDLRHVGKRALESLVKVGALDCLGSRIAILDSLERILALSSAHFRAIEVGQMSLFGASTGISDDLAVSPAIAEVPRRRQLGWEKELLGVYVSDHPLTPHVEGLARVVTHFSAELRDATQGQQVCVAGEICHIRPYQTKSGKAMGFVTLEDLQGMIELVVFSRVWNDVSKWLQPEMIVLV</sequence>
<accession>X0S9N9</accession>
<evidence type="ECO:0000259" key="2">
    <source>
        <dbReference type="Pfam" id="PF14579"/>
    </source>
</evidence>
<dbReference type="PANTHER" id="PTHR32294">
    <property type="entry name" value="DNA POLYMERASE III SUBUNIT ALPHA"/>
    <property type="match status" value="1"/>
</dbReference>
<dbReference type="PANTHER" id="PTHR32294:SF0">
    <property type="entry name" value="DNA POLYMERASE III SUBUNIT ALPHA"/>
    <property type="match status" value="1"/>
</dbReference>
<dbReference type="InterPro" id="IPR004805">
    <property type="entry name" value="DnaE2/DnaE/PolC"/>
</dbReference>
<feature type="domain" description="DNA polymerase helix-hairpin-helix motif" evidence="2">
    <location>
        <begin position="29"/>
        <end position="118"/>
    </location>
</feature>
<dbReference type="Pfam" id="PF01336">
    <property type="entry name" value="tRNA_anti-codon"/>
    <property type="match status" value="1"/>
</dbReference>
<dbReference type="AlphaFoldDB" id="X0S9N9"/>
<feature type="non-terminal residue" evidence="3">
    <location>
        <position position="272"/>
    </location>
</feature>
<dbReference type="Pfam" id="PF14579">
    <property type="entry name" value="HHH_6"/>
    <property type="match status" value="1"/>
</dbReference>
<feature type="non-terminal residue" evidence="3">
    <location>
        <position position="1"/>
    </location>
</feature>
<dbReference type="Gene3D" id="2.40.50.140">
    <property type="entry name" value="Nucleic acid-binding proteins"/>
    <property type="match status" value="1"/>
</dbReference>
<protein>
    <submittedName>
        <fullName evidence="3">Uncharacterized protein</fullName>
    </submittedName>
</protein>
<dbReference type="InterPro" id="IPR004365">
    <property type="entry name" value="NA-bd_OB_tRNA"/>
</dbReference>
<gene>
    <name evidence="3" type="ORF">S01H1_02838</name>
</gene>
<dbReference type="EMBL" id="BARS01001443">
    <property type="protein sequence ID" value="GAF71901.1"/>
    <property type="molecule type" value="Genomic_DNA"/>
</dbReference>
<dbReference type="GO" id="GO:0008408">
    <property type="term" value="F:3'-5' exonuclease activity"/>
    <property type="evidence" value="ECO:0007669"/>
    <property type="project" value="InterPro"/>
</dbReference>
<reference evidence="3" key="1">
    <citation type="journal article" date="2014" name="Front. Microbiol.">
        <title>High frequency of phylogenetically diverse reductive dehalogenase-homologous genes in deep subseafloor sedimentary metagenomes.</title>
        <authorList>
            <person name="Kawai M."/>
            <person name="Futagami T."/>
            <person name="Toyoda A."/>
            <person name="Takaki Y."/>
            <person name="Nishi S."/>
            <person name="Hori S."/>
            <person name="Arai W."/>
            <person name="Tsubouchi T."/>
            <person name="Morono Y."/>
            <person name="Uchiyama I."/>
            <person name="Ito T."/>
            <person name="Fujiyama A."/>
            <person name="Inagaki F."/>
            <person name="Takami H."/>
        </authorList>
    </citation>
    <scope>NUCLEOTIDE SEQUENCE</scope>
    <source>
        <strain evidence="3">Expedition CK06-06</strain>
    </source>
</reference>
<dbReference type="InterPro" id="IPR012340">
    <property type="entry name" value="NA-bd_OB-fold"/>
</dbReference>
<organism evidence="3">
    <name type="scientific">marine sediment metagenome</name>
    <dbReference type="NCBI Taxonomy" id="412755"/>
    <lineage>
        <taxon>unclassified sequences</taxon>
        <taxon>metagenomes</taxon>
        <taxon>ecological metagenomes</taxon>
    </lineage>
</organism>
<proteinExistence type="predicted"/>
<dbReference type="CDD" id="cd04485">
    <property type="entry name" value="DnaE_OBF"/>
    <property type="match status" value="1"/>
</dbReference>
<dbReference type="GO" id="GO:0003676">
    <property type="term" value="F:nucleic acid binding"/>
    <property type="evidence" value="ECO:0007669"/>
    <property type="project" value="InterPro"/>
</dbReference>
<feature type="domain" description="OB" evidence="1">
    <location>
        <begin position="216"/>
        <end position="272"/>
    </location>
</feature>
<name>X0S9N9_9ZZZZ</name>
<dbReference type="Gene3D" id="1.10.150.870">
    <property type="match status" value="1"/>
</dbReference>